<evidence type="ECO:0000259" key="8">
    <source>
        <dbReference type="Pfam" id="PF09335"/>
    </source>
</evidence>
<evidence type="ECO:0000313" key="10">
    <source>
        <dbReference type="Proteomes" id="UP000291101"/>
    </source>
</evidence>
<evidence type="ECO:0000256" key="2">
    <source>
        <dbReference type="ARBA" id="ARBA00010792"/>
    </source>
</evidence>
<evidence type="ECO:0000256" key="7">
    <source>
        <dbReference type="RuleBase" id="RU367016"/>
    </source>
</evidence>
<dbReference type="EMBL" id="SDWV01000002">
    <property type="protein sequence ID" value="RYC14322.1"/>
    <property type="molecule type" value="Genomic_DNA"/>
</dbReference>
<accession>A0A4Q2T6H5</accession>
<organism evidence="9 10">
    <name type="scientific">Nocardioides zhouii</name>
    <dbReference type="NCBI Taxonomy" id="1168729"/>
    <lineage>
        <taxon>Bacteria</taxon>
        <taxon>Bacillati</taxon>
        <taxon>Actinomycetota</taxon>
        <taxon>Actinomycetes</taxon>
        <taxon>Propionibacteriales</taxon>
        <taxon>Nocardioidaceae</taxon>
        <taxon>Nocardioides</taxon>
    </lineage>
</organism>
<sequence>MIAALTPFLLMLGPVALLVAMGIVFAETGLLVGFFFPGDSLLFTLGVLAAGGLLHLPLWVVALGVALAAVAGDQVGYLLGRRFGPWIYNRPESRWFSRSHAERAQSFFAKHGPKAVVLARFVPVVRTFTPVVAGVARMPRGRFTAYNVLGGLAWTLGLLGVGFYLGGISLIAAHVELFAIGMVALSLVPAAVGLIRHRSTRSAPTEVAQEPAAPRVSV</sequence>
<evidence type="ECO:0000256" key="1">
    <source>
        <dbReference type="ARBA" id="ARBA00004651"/>
    </source>
</evidence>
<keyword evidence="6 7" id="KW-0472">Membrane</keyword>
<dbReference type="InterPro" id="IPR032818">
    <property type="entry name" value="DedA-like"/>
</dbReference>
<dbReference type="PANTHER" id="PTHR30353">
    <property type="entry name" value="INNER MEMBRANE PROTEIN DEDA-RELATED"/>
    <property type="match status" value="1"/>
</dbReference>
<keyword evidence="10" id="KW-1185">Reference proteome</keyword>
<keyword evidence="4 7" id="KW-0812">Transmembrane</keyword>
<dbReference type="OrthoDB" id="9813426at2"/>
<evidence type="ECO:0000256" key="4">
    <source>
        <dbReference type="ARBA" id="ARBA00022692"/>
    </source>
</evidence>
<evidence type="ECO:0000313" key="9">
    <source>
        <dbReference type="EMBL" id="RYC14322.1"/>
    </source>
</evidence>
<dbReference type="GO" id="GO:0005886">
    <property type="term" value="C:plasma membrane"/>
    <property type="evidence" value="ECO:0007669"/>
    <property type="project" value="UniProtKB-SubCell"/>
</dbReference>
<dbReference type="AlphaFoldDB" id="A0A4Q2T6H5"/>
<dbReference type="Pfam" id="PF09335">
    <property type="entry name" value="VTT_dom"/>
    <property type="match status" value="1"/>
</dbReference>
<proteinExistence type="inferred from homology"/>
<comment type="similarity">
    <text evidence="2 7">Belongs to the DedA family.</text>
</comment>
<protein>
    <submittedName>
        <fullName evidence="9">DedA family protein</fullName>
    </submittedName>
</protein>
<comment type="subcellular location">
    <subcellularLocation>
        <location evidence="1 7">Cell membrane</location>
        <topology evidence="1 7">Multi-pass membrane protein</topology>
    </subcellularLocation>
</comment>
<evidence type="ECO:0000256" key="3">
    <source>
        <dbReference type="ARBA" id="ARBA00022475"/>
    </source>
</evidence>
<gene>
    <name evidence="9" type="ORF">EUA94_03190</name>
</gene>
<keyword evidence="5 7" id="KW-1133">Transmembrane helix</keyword>
<dbReference type="PANTHER" id="PTHR30353:SF0">
    <property type="entry name" value="TRANSMEMBRANE PROTEIN"/>
    <property type="match status" value="1"/>
</dbReference>
<feature type="transmembrane region" description="Helical" evidence="7">
    <location>
        <begin position="145"/>
        <end position="165"/>
    </location>
</feature>
<feature type="domain" description="VTT" evidence="8">
    <location>
        <begin position="36"/>
        <end position="162"/>
    </location>
</feature>
<dbReference type="InterPro" id="IPR032816">
    <property type="entry name" value="VTT_dom"/>
</dbReference>
<feature type="transmembrane region" description="Helical" evidence="7">
    <location>
        <begin position="171"/>
        <end position="195"/>
    </location>
</feature>
<dbReference type="Proteomes" id="UP000291101">
    <property type="component" value="Unassembled WGS sequence"/>
</dbReference>
<comment type="caution">
    <text evidence="7">Lacks conserved residue(s) required for the propagation of feature annotation.</text>
</comment>
<name>A0A4Q2T6H5_9ACTN</name>
<reference evidence="9 10" key="1">
    <citation type="submission" date="2019-01" db="EMBL/GenBank/DDBJ databases">
        <title>Novel species of Nocardioides.</title>
        <authorList>
            <person name="Liu Q."/>
            <person name="X Y.-H."/>
        </authorList>
    </citation>
    <scope>NUCLEOTIDE SEQUENCE [LARGE SCALE GENOMIC DNA]</scope>
    <source>
        <strain evidence="9 10">HLT2-9</strain>
    </source>
</reference>
<comment type="caution">
    <text evidence="9">The sequence shown here is derived from an EMBL/GenBank/DDBJ whole genome shotgun (WGS) entry which is preliminary data.</text>
</comment>
<evidence type="ECO:0000256" key="6">
    <source>
        <dbReference type="ARBA" id="ARBA00023136"/>
    </source>
</evidence>
<keyword evidence="3 7" id="KW-1003">Cell membrane</keyword>
<feature type="transmembrane region" description="Helical" evidence="7">
    <location>
        <begin position="42"/>
        <end position="72"/>
    </location>
</feature>
<evidence type="ECO:0000256" key="5">
    <source>
        <dbReference type="ARBA" id="ARBA00022989"/>
    </source>
</evidence>
<dbReference type="RefSeq" id="WP_129424587.1">
    <property type="nucleotide sequence ID" value="NZ_SDWV01000002.1"/>
</dbReference>